<gene>
    <name evidence="1" type="ORF">SAMN04487996_112213</name>
</gene>
<accession>A0A1G7NZA7</accession>
<sequence>MTELNVDGKTNAAENWITEDELKQRYPKLWMAAKEKINRLESIHTPELREQLRRLRGR</sequence>
<dbReference type="STRING" id="659014.SAMN04487996_112213"/>
<evidence type="ECO:0000313" key="1">
    <source>
        <dbReference type="EMBL" id="SDF79398.1"/>
    </source>
</evidence>
<protein>
    <submittedName>
        <fullName evidence="1">Uncharacterized protein</fullName>
    </submittedName>
</protein>
<dbReference type="EMBL" id="FNAN01000012">
    <property type="protein sequence ID" value="SDF79398.1"/>
    <property type="molecule type" value="Genomic_DNA"/>
</dbReference>
<reference evidence="2" key="1">
    <citation type="submission" date="2016-10" db="EMBL/GenBank/DDBJ databases">
        <authorList>
            <person name="Varghese N."/>
            <person name="Submissions S."/>
        </authorList>
    </citation>
    <scope>NUCLEOTIDE SEQUENCE [LARGE SCALE GENOMIC DNA]</scope>
    <source>
        <strain evidence="2">DSM 25329</strain>
    </source>
</reference>
<organism evidence="1 2">
    <name type="scientific">Dyadobacter soli</name>
    <dbReference type="NCBI Taxonomy" id="659014"/>
    <lineage>
        <taxon>Bacteria</taxon>
        <taxon>Pseudomonadati</taxon>
        <taxon>Bacteroidota</taxon>
        <taxon>Cytophagia</taxon>
        <taxon>Cytophagales</taxon>
        <taxon>Spirosomataceae</taxon>
        <taxon>Dyadobacter</taxon>
    </lineage>
</organism>
<name>A0A1G7NZA7_9BACT</name>
<evidence type="ECO:0000313" key="2">
    <source>
        <dbReference type="Proteomes" id="UP000198748"/>
    </source>
</evidence>
<dbReference type="Proteomes" id="UP000198748">
    <property type="component" value="Unassembled WGS sequence"/>
</dbReference>
<keyword evidence="2" id="KW-1185">Reference proteome</keyword>
<proteinExistence type="predicted"/>
<dbReference type="AlphaFoldDB" id="A0A1G7NZA7"/>